<dbReference type="InterPro" id="IPR014710">
    <property type="entry name" value="RmlC-like_jellyroll"/>
</dbReference>
<feature type="domain" description="Cupin type-2" evidence="3">
    <location>
        <begin position="100"/>
        <end position="168"/>
    </location>
</feature>
<evidence type="ECO:0000256" key="2">
    <source>
        <dbReference type="ARBA" id="ARBA00023002"/>
    </source>
</evidence>
<dbReference type="GO" id="GO:0051213">
    <property type="term" value="F:dioxygenase activity"/>
    <property type="evidence" value="ECO:0007669"/>
    <property type="project" value="UniProtKB-KW"/>
</dbReference>
<dbReference type="EMBL" id="AB024945">
    <property type="protein sequence ID" value="BAA76328.1"/>
    <property type="molecule type" value="Genomic_DNA"/>
</dbReference>
<dbReference type="SUPFAM" id="SSF51182">
    <property type="entry name" value="RmlC-like cupins"/>
    <property type="match status" value="1"/>
</dbReference>
<dbReference type="PANTHER" id="PTHR41517">
    <property type="entry name" value="1,2-DIOXYGENASE PROTEIN-RELATED"/>
    <property type="match status" value="1"/>
</dbReference>
<dbReference type="AlphaFoldDB" id="Q9WXH3"/>
<organism evidence="4">
    <name type="scientific">Alcaligenes faecalis</name>
    <dbReference type="NCBI Taxonomy" id="511"/>
    <lineage>
        <taxon>Bacteria</taxon>
        <taxon>Pseudomonadati</taxon>
        <taxon>Pseudomonadota</taxon>
        <taxon>Betaproteobacteria</taxon>
        <taxon>Burkholderiales</taxon>
        <taxon>Alcaligenaceae</taxon>
        <taxon>Alcaligenes</taxon>
    </lineage>
</organism>
<dbReference type="InterPro" id="IPR011051">
    <property type="entry name" value="RmlC_Cupin_sf"/>
</dbReference>
<gene>
    <name evidence="4" type="primary">phnG</name>
</gene>
<evidence type="ECO:0000256" key="1">
    <source>
        <dbReference type="ARBA" id="ARBA00022964"/>
    </source>
</evidence>
<evidence type="ECO:0000313" key="4">
    <source>
        <dbReference type="EMBL" id="BAA76328.1"/>
    </source>
</evidence>
<dbReference type="CDD" id="cd06992">
    <property type="entry name" value="cupin_GDO-like_C"/>
    <property type="match status" value="1"/>
</dbReference>
<reference evidence="4" key="1">
    <citation type="submission" date="1999-03" db="EMBL/GenBank/DDBJ databases">
        <title>A phenanthrene degradative gene cluster in Alcaligenes faecalis AFK2.</title>
        <authorList>
            <person name="Kiyohara H."/>
            <person name="Tabata Y."/>
            <person name="Takizawa N."/>
        </authorList>
    </citation>
    <scope>NUCLEOTIDE SEQUENCE</scope>
    <source>
        <strain evidence="4">AFK2</strain>
    </source>
</reference>
<protein>
    <submittedName>
        <fullName evidence="4">1-hydroxy-2-naphthoate dioxygenase</fullName>
    </submittedName>
</protein>
<dbReference type="InterPro" id="IPR013096">
    <property type="entry name" value="Cupin_2"/>
</dbReference>
<evidence type="ECO:0000259" key="3">
    <source>
        <dbReference type="Pfam" id="PF07883"/>
    </source>
</evidence>
<keyword evidence="2" id="KW-0560">Oxidoreductase</keyword>
<dbReference type="InterPro" id="IPR047183">
    <property type="entry name" value="GDO-like"/>
</dbReference>
<dbReference type="Pfam" id="PF07883">
    <property type="entry name" value="Cupin_2"/>
    <property type="match status" value="1"/>
</dbReference>
<dbReference type="Gene3D" id="2.60.120.10">
    <property type="entry name" value="Jelly Rolls"/>
    <property type="match status" value="1"/>
</dbReference>
<dbReference type="PANTHER" id="PTHR41517:SF1">
    <property type="entry name" value="CUPIN"/>
    <property type="match status" value="1"/>
</dbReference>
<accession>Q9WXH3</accession>
<dbReference type="CDD" id="cd02216">
    <property type="entry name" value="cupin_GDO-like_N"/>
    <property type="match status" value="1"/>
</dbReference>
<name>Q9WXH3_ALCFA</name>
<keyword evidence="1 4" id="KW-0223">Dioxygenase</keyword>
<sequence length="349" mass="38706">MTMSDHSKPVTEDVVPPELRQSYKDNSIVPLWESVPATSFGKQIEEAQIWRWSTMLPIIQETAKMRATHVLDRRVLLMTNPKRLHVWDEAGTGPLMFDFQCVMPGERAGAHRHPMNALRFVVQCTGGVKSIVDGKDCVMEPGDLILTPGWCWHEHVNEGKDPIIWLDVLDVMLHHFLGTTGFQPGPARDVRPQLADSAFTAAGIVPKLDGSDHASRSYSPIFRYPWVDAVRALVASPAASDGSREVRYGNPLTGGPSMDLIDSTLLQLESGKSTRKYKSSAAAMCFVVEGHGVSQIGEKTIEWSPHDVFTMPANLWASHQAKGGTARIFQVSTREIYRRLGLFTEAFGE</sequence>
<proteinExistence type="predicted"/>